<feature type="signal peptide" evidence="1">
    <location>
        <begin position="1"/>
        <end position="17"/>
    </location>
</feature>
<reference evidence="2 3" key="1">
    <citation type="journal article" date="2022" name="G3 (Bethesda)">
        <title>Enemy or ally: a genomic approach to elucidate the lifestyle of Phyllosticta citrichinaensis.</title>
        <authorList>
            <person name="Buijs V.A."/>
            <person name="Groenewald J.Z."/>
            <person name="Haridas S."/>
            <person name="LaButti K.M."/>
            <person name="Lipzen A."/>
            <person name="Martin F.M."/>
            <person name="Barry K."/>
            <person name="Grigoriev I.V."/>
            <person name="Crous P.W."/>
            <person name="Seidl M.F."/>
        </authorList>
    </citation>
    <scope>NUCLEOTIDE SEQUENCE [LARGE SCALE GENOMIC DNA]</scope>
    <source>
        <strain evidence="2 3">CBS 129764</strain>
    </source>
</reference>
<feature type="chain" id="PRO_5046151119" evidence="1">
    <location>
        <begin position="18"/>
        <end position="171"/>
    </location>
</feature>
<comment type="caution">
    <text evidence="2">The sequence shown here is derived from an EMBL/GenBank/DDBJ whole genome shotgun (WGS) entry which is preliminary data.</text>
</comment>
<organism evidence="2 3">
    <name type="scientific">Phyllosticta citrichinensis</name>
    <dbReference type="NCBI Taxonomy" id="1130410"/>
    <lineage>
        <taxon>Eukaryota</taxon>
        <taxon>Fungi</taxon>
        <taxon>Dikarya</taxon>
        <taxon>Ascomycota</taxon>
        <taxon>Pezizomycotina</taxon>
        <taxon>Dothideomycetes</taxon>
        <taxon>Dothideomycetes incertae sedis</taxon>
        <taxon>Botryosphaeriales</taxon>
        <taxon>Phyllostictaceae</taxon>
        <taxon>Phyllosticta</taxon>
    </lineage>
</organism>
<evidence type="ECO:0000313" key="3">
    <source>
        <dbReference type="Proteomes" id="UP001456524"/>
    </source>
</evidence>
<evidence type="ECO:0000256" key="1">
    <source>
        <dbReference type="SAM" id="SignalP"/>
    </source>
</evidence>
<evidence type="ECO:0000313" key="2">
    <source>
        <dbReference type="EMBL" id="KAK8177220.1"/>
    </source>
</evidence>
<dbReference type="Proteomes" id="UP001456524">
    <property type="component" value="Unassembled WGS sequence"/>
</dbReference>
<accession>A0ABR1Y607</accession>
<sequence>MRNHNLLLLSIRNGVAALGMSETWDPPCWASVRHIADSMSVHGCFESMTATMRTKEQALPRRQGARLGSKGRGTHNLRIANSQTLECSLLVVNLGYECSLVDETDSLLLSCVPRLLLPSLGGSRRTSASCMAALLPTAAWGRPNLTLKRLITMISGRCGARSPWSSCRSLS</sequence>
<keyword evidence="3" id="KW-1185">Reference proteome</keyword>
<protein>
    <submittedName>
        <fullName evidence="2">Uncharacterized protein</fullName>
    </submittedName>
</protein>
<gene>
    <name evidence="2" type="ORF">IWX90DRAFT_11683</name>
</gene>
<keyword evidence="1" id="KW-0732">Signal</keyword>
<dbReference type="EMBL" id="JBBWUH010000001">
    <property type="protein sequence ID" value="KAK8177220.1"/>
    <property type="molecule type" value="Genomic_DNA"/>
</dbReference>
<name>A0ABR1Y607_9PEZI</name>
<proteinExistence type="predicted"/>